<feature type="domain" description="Hap4 transcription factor heteromerisation" evidence="3">
    <location>
        <begin position="82"/>
        <end position="98"/>
    </location>
</feature>
<reference evidence="4 5" key="1">
    <citation type="submission" date="2018-12" db="EMBL/GenBank/DDBJ databases">
        <authorList>
            <person name="Tiukova I."/>
            <person name="Dainat J."/>
        </authorList>
    </citation>
    <scope>NUCLEOTIDE SEQUENCE [LARGE SCALE GENOMIC DNA]</scope>
</reference>
<gene>
    <name evidence="4" type="ORF">BRENAR_LOCUS4926</name>
</gene>
<sequence length="472" mass="51665">MATDTKSSLPKIAPAPANLHVQIAPAMAISNRLSLSLDRCNSETPNHIHNKTIHSPSCLSPIPLAKSLSLSAIPDQPITIRTSKKWVLPPRPKPGRKPSVIKREKKRRKDVPKAPKSAKTQKAPKVPKVPKVPKSAKSTKPVKPSKDEQSQLALPSPPSTSPYIELDSSIIDNPIKQEILRINEENYFLKLEVIRLVSDLKSMRKKAHTGKHHHQHQHVHHSDSVLSPISPISQPPSRKRLHDEDINDLIVSLVDLNPTDQLMDTSKSMVTTSPLVSPNSNHNVSSPIQVPASKSNERLLGKNRALLPSESTNLLQSDEFLNLDGQEPTAFLLQGSPTVLSEDDDLTSTISTTPSTMLTSIKTNDTLDSLSGTTIASNNSPTFKLLDIPEIDLGTKIGKEAFSIFNGPASLVDDAIFGSTGERAEGDVDNEENGNENNSNSDNSNDFYEFDGTDDVEMEFENFINGNDLEMT</sequence>
<proteinExistence type="predicted"/>
<accession>A0A448YTG6</accession>
<feature type="compositionally biased region" description="Basic residues" evidence="2">
    <location>
        <begin position="205"/>
        <end position="219"/>
    </location>
</feature>
<feature type="compositionally biased region" description="Low complexity" evidence="2">
    <location>
        <begin position="132"/>
        <end position="142"/>
    </location>
</feature>
<organism evidence="4 5">
    <name type="scientific">Brettanomyces naardenensis</name>
    <name type="common">Yeast</name>
    <dbReference type="NCBI Taxonomy" id="13370"/>
    <lineage>
        <taxon>Eukaryota</taxon>
        <taxon>Fungi</taxon>
        <taxon>Dikarya</taxon>
        <taxon>Ascomycota</taxon>
        <taxon>Saccharomycotina</taxon>
        <taxon>Pichiomycetes</taxon>
        <taxon>Pichiales</taxon>
        <taxon>Pichiaceae</taxon>
        <taxon>Brettanomyces</taxon>
    </lineage>
</organism>
<evidence type="ECO:0000256" key="1">
    <source>
        <dbReference type="ARBA" id="ARBA00023242"/>
    </source>
</evidence>
<dbReference type="AlphaFoldDB" id="A0A448YTG6"/>
<dbReference type="InParanoid" id="A0A448YTG6"/>
<feature type="compositionally biased region" description="Low complexity" evidence="2">
    <location>
        <begin position="273"/>
        <end position="287"/>
    </location>
</feature>
<feature type="region of interest" description="Disordered" evidence="2">
    <location>
        <begin position="422"/>
        <end position="450"/>
    </location>
</feature>
<dbReference type="InterPro" id="IPR018287">
    <property type="entry name" value="Hap4_TF_heteromerisation"/>
</dbReference>
<keyword evidence="1" id="KW-0539">Nucleus</keyword>
<dbReference type="Proteomes" id="UP000290900">
    <property type="component" value="Unassembled WGS sequence"/>
</dbReference>
<dbReference type="GO" id="GO:0005634">
    <property type="term" value="C:nucleus"/>
    <property type="evidence" value="ECO:0007669"/>
    <property type="project" value="InterPro"/>
</dbReference>
<evidence type="ECO:0000256" key="2">
    <source>
        <dbReference type="SAM" id="MobiDB-lite"/>
    </source>
</evidence>
<feature type="compositionally biased region" description="Basic residues" evidence="2">
    <location>
        <begin position="93"/>
        <end position="110"/>
    </location>
</feature>
<feature type="region of interest" description="Disordered" evidence="2">
    <location>
        <begin position="83"/>
        <end position="165"/>
    </location>
</feature>
<feature type="compositionally biased region" description="Low complexity" evidence="2">
    <location>
        <begin position="227"/>
        <end position="236"/>
    </location>
</feature>
<dbReference type="Pfam" id="PF10297">
    <property type="entry name" value="Hap4_Hap_bind"/>
    <property type="match status" value="1"/>
</dbReference>
<feature type="region of interest" description="Disordered" evidence="2">
    <location>
        <begin position="272"/>
        <end position="293"/>
    </location>
</feature>
<dbReference type="EMBL" id="CAACVR010000075">
    <property type="protein sequence ID" value="VEU24198.1"/>
    <property type="molecule type" value="Genomic_DNA"/>
</dbReference>
<feature type="compositionally biased region" description="Low complexity" evidence="2">
    <location>
        <begin position="435"/>
        <end position="446"/>
    </location>
</feature>
<dbReference type="OrthoDB" id="5374328at2759"/>
<evidence type="ECO:0000313" key="5">
    <source>
        <dbReference type="Proteomes" id="UP000290900"/>
    </source>
</evidence>
<evidence type="ECO:0000313" key="4">
    <source>
        <dbReference type="EMBL" id="VEU24198.1"/>
    </source>
</evidence>
<evidence type="ECO:0000259" key="3">
    <source>
        <dbReference type="Pfam" id="PF10297"/>
    </source>
</evidence>
<feature type="region of interest" description="Disordered" evidence="2">
    <location>
        <begin position="205"/>
        <end position="240"/>
    </location>
</feature>
<dbReference type="GO" id="GO:0006355">
    <property type="term" value="P:regulation of DNA-templated transcription"/>
    <property type="evidence" value="ECO:0007669"/>
    <property type="project" value="InterPro"/>
</dbReference>
<name>A0A448YTG6_BRENA</name>
<keyword evidence="5" id="KW-1185">Reference proteome</keyword>
<protein>
    <submittedName>
        <fullName evidence="4">DEKNAAC105408</fullName>
    </submittedName>
</protein>